<evidence type="ECO:0000313" key="5">
    <source>
        <dbReference type="EMBL" id="GAA3832819.1"/>
    </source>
</evidence>
<keyword evidence="6" id="KW-1185">Reference proteome</keyword>
<evidence type="ECO:0000256" key="2">
    <source>
        <dbReference type="ARBA" id="ARBA00022679"/>
    </source>
</evidence>
<comment type="caution">
    <text evidence="5">The sequence shown here is derived from an EMBL/GenBank/DDBJ whole genome shotgun (WGS) entry which is preliminary data.</text>
</comment>
<sequence length="380" mass="37001">MVTVLIAPDKFKGSLTAAQVAAAVASGVRRARPDVHLRSVPVADGGEGTLAAALAAGFEPAPVTATGPTGDPVATGFARRGDVAVVELADACGLGRLPDGPAPLTASSRGAGDVIGAAIDAGCRRIVLGIGGSASTDGGAGLVRSLGARLLDAAGEELPDGGAALADLATIDLGPLARRLADVELVVACDVDNPLTGPAGAAATYGPQKGADAGQVARLDAALGRFADVVARITGQDLTDTTGAGAAGGVGFAALALLGGRLRPGIDLVLDLVGFHDRLSGADLVVTGEGALDEQTLHGKAPAGVAAAARAAGIPVVAVCGTNLLGAGRLRDAGIGSAYALTDVEPDLQRCLSDAAVLLDDLGARIAAGHLPVPAAGVRR</sequence>
<dbReference type="NCBIfam" id="TIGR00045">
    <property type="entry name" value="glycerate kinase"/>
    <property type="match status" value="1"/>
</dbReference>
<dbReference type="RefSeq" id="WP_344778345.1">
    <property type="nucleotide sequence ID" value="NZ_BAABAH010000018.1"/>
</dbReference>
<dbReference type="InterPro" id="IPR018197">
    <property type="entry name" value="Glycerate_kinase_RE-like"/>
</dbReference>
<reference evidence="6" key="1">
    <citation type="journal article" date="2019" name="Int. J. Syst. Evol. Microbiol.">
        <title>The Global Catalogue of Microorganisms (GCM) 10K type strain sequencing project: providing services to taxonomists for standard genome sequencing and annotation.</title>
        <authorList>
            <consortium name="The Broad Institute Genomics Platform"/>
            <consortium name="The Broad Institute Genome Sequencing Center for Infectious Disease"/>
            <person name="Wu L."/>
            <person name="Ma J."/>
        </authorList>
    </citation>
    <scope>NUCLEOTIDE SEQUENCE [LARGE SCALE GENOMIC DNA]</scope>
    <source>
        <strain evidence="6">JCM 16953</strain>
    </source>
</reference>
<dbReference type="Pfam" id="PF02595">
    <property type="entry name" value="Gly_kinase"/>
    <property type="match status" value="1"/>
</dbReference>
<evidence type="ECO:0000256" key="1">
    <source>
        <dbReference type="ARBA" id="ARBA00006284"/>
    </source>
</evidence>
<evidence type="ECO:0000313" key="6">
    <source>
        <dbReference type="Proteomes" id="UP001501821"/>
    </source>
</evidence>
<dbReference type="Gene3D" id="3.40.50.10350">
    <property type="entry name" value="Glycerate kinase, domain 1"/>
    <property type="match status" value="1"/>
</dbReference>
<dbReference type="GO" id="GO:0016301">
    <property type="term" value="F:kinase activity"/>
    <property type="evidence" value="ECO:0007669"/>
    <property type="project" value="UniProtKB-KW"/>
</dbReference>
<dbReference type="Proteomes" id="UP001501821">
    <property type="component" value="Unassembled WGS sequence"/>
</dbReference>
<dbReference type="InterPro" id="IPR018193">
    <property type="entry name" value="Glyc_kinase_flavodox-like_fold"/>
</dbReference>
<dbReference type="InterPro" id="IPR004381">
    <property type="entry name" value="Glycerate_kinase"/>
</dbReference>
<dbReference type="PANTHER" id="PTHR21599">
    <property type="entry name" value="GLYCERATE KINASE"/>
    <property type="match status" value="1"/>
</dbReference>
<dbReference type="PANTHER" id="PTHR21599:SF0">
    <property type="entry name" value="GLYCERATE KINASE"/>
    <property type="match status" value="1"/>
</dbReference>
<comment type="similarity">
    <text evidence="1 4">Belongs to the glycerate kinase type-1 family.</text>
</comment>
<keyword evidence="3 4" id="KW-0418">Kinase</keyword>
<organism evidence="5 6">
    <name type="scientific">Nocardioides panacisoli</name>
    <dbReference type="NCBI Taxonomy" id="627624"/>
    <lineage>
        <taxon>Bacteria</taxon>
        <taxon>Bacillati</taxon>
        <taxon>Actinomycetota</taxon>
        <taxon>Actinomycetes</taxon>
        <taxon>Propionibacteriales</taxon>
        <taxon>Nocardioidaceae</taxon>
        <taxon>Nocardioides</taxon>
    </lineage>
</organism>
<proteinExistence type="inferred from homology"/>
<gene>
    <name evidence="5" type="ORF">GCM10022242_37390</name>
</gene>
<accession>A0ABP7J334</accession>
<dbReference type="PIRSF" id="PIRSF006078">
    <property type="entry name" value="GlxK"/>
    <property type="match status" value="1"/>
</dbReference>
<dbReference type="Gene3D" id="3.90.1510.10">
    <property type="entry name" value="Glycerate kinase, domain 2"/>
    <property type="match status" value="1"/>
</dbReference>
<evidence type="ECO:0000256" key="4">
    <source>
        <dbReference type="PIRNR" id="PIRNR006078"/>
    </source>
</evidence>
<keyword evidence="2 4" id="KW-0808">Transferase</keyword>
<dbReference type="EMBL" id="BAABAH010000018">
    <property type="protein sequence ID" value="GAA3832819.1"/>
    <property type="molecule type" value="Genomic_DNA"/>
</dbReference>
<name>A0ABP7J334_9ACTN</name>
<evidence type="ECO:0000256" key="3">
    <source>
        <dbReference type="ARBA" id="ARBA00022777"/>
    </source>
</evidence>
<dbReference type="SUPFAM" id="SSF110738">
    <property type="entry name" value="Glycerate kinase I"/>
    <property type="match status" value="1"/>
</dbReference>
<dbReference type="InterPro" id="IPR036129">
    <property type="entry name" value="Glycerate_kinase_sf"/>
</dbReference>
<protein>
    <submittedName>
        <fullName evidence="5">Glycerate kinase</fullName>
    </submittedName>
</protein>